<gene>
    <name evidence="2" type="ORF">UX78_C0005G0008</name>
</gene>
<dbReference type="Proteomes" id="UP000034607">
    <property type="component" value="Unassembled WGS sequence"/>
</dbReference>
<organism evidence="2 3">
    <name type="scientific">Candidatus Amesbacteria bacterium GW2011_GWA2_47_11</name>
    <dbReference type="NCBI Taxonomy" id="1618357"/>
    <lineage>
        <taxon>Bacteria</taxon>
        <taxon>Candidatus Amesiibacteriota</taxon>
    </lineage>
</organism>
<name>A0A0G1RHS2_9BACT</name>
<proteinExistence type="predicted"/>
<evidence type="ECO:0000256" key="1">
    <source>
        <dbReference type="SAM" id="Phobius"/>
    </source>
</evidence>
<protein>
    <submittedName>
        <fullName evidence="2">Uncharacterized protein</fullName>
    </submittedName>
</protein>
<evidence type="ECO:0000313" key="2">
    <source>
        <dbReference type="EMBL" id="KKU56592.1"/>
    </source>
</evidence>
<reference evidence="2 3" key="1">
    <citation type="journal article" date="2015" name="Nature">
        <title>rRNA introns, odd ribosomes, and small enigmatic genomes across a large radiation of phyla.</title>
        <authorList>
            <person name="Brown C.T."/>
            <person name="Hug L.A."/>
            <person name="Thomas B.C."/>
            <person name="Sharon I."/>
            <person name="Castelle C.J."/>
            <person name="Singh A."/>
            <person name="Wilkins M.J."/>
            <person name="Williams K.H."/>
            <person name="Banfield J.F."/>
        </authorList>
    </citation>
    <scope>NUCLEOTIDE SEQUENCE [LARGE SCALE GENOMIC DNA]</scope>
</reference>
<comment type="caution">
    <text evidence="2">The sequence shown here is derived from an EMBL/GenBank/DDBJ whole genome shotgun (WGS) entry which is preliminary data.</text>
</comment>
<dbReference type="AlphaFoldDB" id="A0A0G1RHS2"/>
<evidence type="ECO:0000313" key="3">
    <source>
        <dbReference type="Proteomes" id="UP000034607"/>
    </source>
</evidence>
<keyword evidence="1" id="KW-0812">Transmembrane</keyword>
<keyword evidence="1" id="KW-1133">Transmembrane helix</keyword>
<sequence>MEANFAYWVVMKLGWRIPRVNVKINPGAGWRVVAPVLIIVLIRLIRQIGLIGDWRMWAGNLVLVAGWVIGWLLVEGDHLLYALACDPANPTCSMVKTYLQKRQWKAAWEALEKTKAERTKLPIKNMLTALVVAGVGIWVVTSSGSFLGAGVVLGLGVRLLWEMLTDEDYRKWYWVFARPFSEIEHRGLVAALIVAMAVQILTVIR</sequence>
<accession>A0A0G1RHS2</accession>
<feature type="transmembrane region" description="Helical" evidence="1">
    <location>
        <begin position="135"/>
        <end position="161"/>
    </location>
</feature>
<dbReference type="EMBL" id="LCNM01000005">
    <property type="protein sequence ID" value="KKU56592.1"/>
    <property type="molecule type" value="Genomic_DNA"/>
</dbReference>
<keyword evidence="1" id="KW-0472">Membrane</keyword>
<feature type="transmembrane region" description="Helical" evidence="1">
    <location>
        <begin position="187"/>
        <end position="204"/>
    </location>
</feature>
<feature type="transmembrane region" description="Helical" evidence="1">
    <location>
        <begin position="57"/>
        <end position="74"/>
    </location>
</feature>
<feature type="transmembrane region" description="Helical" evidence="1">
    <location>
        <begin position="28"/>
        <end position="45"/>
    </location>
</feature>